<evidence type="ECO:0000313" key="2">
    <source>
        <dbReference type="EMBL" id="MET3653619.1"/>
    </source>
</evidence>
<dbReference type="Proteomes" id="UP001549184">
    <property type="component" value="Unassembled WGS sequence"/>
</dbReference>
<feature type="region of interest" description="Disordered" evidence="1">
    <location>
        <begin position="24"/>
        <end position="46"/>
    </location>
</feature>
<reference evidence="2 3" key="1">
    <citation type="submission" date="2024-06" db="EMBL/GenBank/DDBJ databases">
        <title>Sorghum-associated microbial communities from plants grown in Nebraska, USA.</title>
        <authorList>
            <person name="Schachtman D."/>
        </authorList>
    </citation>
    <scope>NUCLEOTIDE SEQUENCE [LARGE SCALE GENOMIC DNA]</scope>
    <source>
        <strain evidence="2 3">1073</strain>
    </source>
</reference>
<evidence type="ECO:0000313" key="3">
    <source>
        <dbReference type="Proteomes" id="UP001549184"/>
    </source>
</evidence>
<name>A0ABV2JXQ8_9GAMM</name>
<comment type="caution">
    <text evidence="2">The sequence shown here is derived from an EMBL/GenBank/DDBJ whole genome shotgun (WGS) entry which is preliminary data.</text>
</comment>
<evidence type="ECO:0000256" key="1">
    <source>
        <dbReference type="SAM" id="MobiDB-lite"/>
    </source>
</evidence>
<gene>
    <name evidence="2" type="ORF">ABIC75_003356</name>
</gene>
<evidence type="ECO:0008006" key="4">
    <source>
        <dbReference type="Google" id="ProtNLM"/>
    </source>
</evidence>
<organism evidence="2 3">
    <name type="scientific">Dyella japonica</name>
    <dbReference type="NCBI Taxonomy" id="231455"/>
    <lineage>
        <taxon>Bacteria</taxon>
        <taxon>Pseudomonadati</taxon>
        <taxon>Pseudomonadota</taxon>
        <taxon>Gammaproteobacteria</taxon>
        <taxon>Lysobacterales</taxon>
        <taxon>Rhodanobacteraceae</taxon>
        <taxon>Dyella</taxon>
    </lineage>
</organism>
<dbReference type="RefSeq" id="WP_354015006.1">
    <property type="nucleotide sequence ID" value="NZ_JBEPMU010000005.1"/>
</dbReference>
<proteinExistence type="predicted"/>
<keyword evidence="3" id="KW-1185">Reference proteome</keyword>
<protein>
    <recommendedName>
        <fullName evidence="4">Transposase</fullName>
    </recommendedName>
</protein>
<accession>A0ABV2JXQ8</accession>
<dbReference type="EMBL" id="JBEPMU010000005">
    <property type="protein sequence ID" value="MET3653619.1"/>
    <property type="molecule type" value="Genomic_DNA"/>
</dbReference>
<sequence>MSSIFTNLLFMHGHITNLELARRLAEPPAPTSKPTGKRKRTPDASVVPKVVAPATLAHGGCG</sequence>